<accession>A0ABQ2HY54</accession>
<gene>
    <name evidence="1" type="ORF">GCM10011609_35830</name>
</gene>
<evidence type="ECO:0000313" key="2">
    <source>
        <dbReference type="Proteomes" id="UP000597656"/>
    </source>
</evidence>
<reference evidence="2" key="1">
    <citation type="journal article" date="2019" name="Int. J. Syst. Evol. Microbiol.">
        <title>The Global Catalogue of Microorganisms (GCM) 10K type strain sequencing project: providing services to taxonomists for standard genome sequencing and annotation.</title>
        <authorList>
            <consortium name="The Broad Institute Genomics Platform"/>
            <consortium name="The Broad Institute Genome Sequencing Center for Infectious Disease"/>
            <person name="Wu L."/>
            <person name="Ma J."/>
        </authorList>
    </citation>
    <scope>NUCLEOTIDE SEQUENCE [LARGE SCALE GENOMIC DNA]</scope>
    <source>
        <strain evidence="2">CGMCC 4.7319</strain>
    </source>
</reference>
<sequence>MTNLVRELKTLRKGRGVHAGRIADRVGPSLAAACGITSADGSVAAKQKLVTRLTELVEQLPEDLQLAARAAFGLIADVRQPLYQERVTWVAARIDRDSRTVRRRVDEAVEQLAELAATTSPRTDGGWHTAELSVAVVLDQGQPEVLERYQVVADQDGVDSLDFAPVFPVRRRDVDVHLLYGGTLQERGDGIRPGFTLIPAEPLARGVTHDFAIRYRMSHRDAMHPCVLHVPERPCELFDLRVRFEHDRKRLVRAFDGVLVQRSDGEPAGMAQAVDRAGEVHLRFRRLLPGLLYGARWGSAAVCAARRAS</sequence>
<proteinExistence type="predicted"/>
<name>A0ABQ2HY54_9PSEU</name>
<dbReference type="Proteomes" id="UP000597656">
    <property type="component" value="Unassembled WGS sequence"/>
</dbReference>
<dbReference type="EMBL" id="BMNC01000004">
    <property type="protein sequence ID" value="GGM95119.1"/>
    <property type="molecule type" value="Genomic_DNA"/>
</dbReference>
<evidence type="ECO:0000313" key="1">
    <source>
        <dbReference type="EMBL" id="GGM95119.1"/>
    </source>
</evidence>
<protein>
    <submittedName>
        <fullName evidence="1">Uncharacterized protein</fullName>
    </submittedName>
</protein>
<keyword evidence="2" id="KW-1185">Reference proteome</keyword>
<organism evidence="1 2">
    <name type="scientific">Lentzea pudingi</name>
    <dbReference type="NCBI Taxonomy" id="1789439"/>
    <lineage>
        <taxon>Bacteria</taxon>
        <taxon>Bacillati</taxon>
        <taxon>Actinomycetota</taxon>
        <taxon>Actinomycetes</taxon>
        <taxon>Pseudonocardiales</taxon>
        <taxon>Pseudonocardiaceae</taxon>
        <taxon>Lentzea</taxon>
    </lineage>
</organism>
<comment type="caution">
    <text evidence="1">The sequence shown here is derived from an EMBL/GenBank/DDBJ whole genome shotgun (WGS) entry which is preliminary data.</text>
</comment>